<name>A0A7T0C0H7_9BACT</name>
<dbReference type="Proteomes" id="UP000594464">
    <property type="component" value="Chromosome"/>
</dbReference>
<dbReference type="EMBL" id="CP048620">
    <property type="protein sequence ID" value="QPJ64132.1"/>
    <property type="molecule type" value="Genomic_DNA"/>
</dbReference>
<evidence type="ECO:0000256" key="8">
    <source>
        <dbReference type="SAM" id="Phobius"/>
    </source>
</evidence>
<keyword evidence="5 8" id="KW-1133">Transmembrane helix</keyword>
<keyword evidence="6 8" id="KW-0472">Membrane</keyword>
<keyword evidence="7" id="KW-0653">Protein transport</keyword>
<evidence type="ECO:0000256" key="7">
    <source>
        <dbReference type="RuleBase" id="RU003879"/>
    </source>
</evidence>
<protein>
    <submittedName>
        <fullName evidence="9">Biopolymer transporter ExbD</fullName>
    </submittedName>
</protein>
<evidence type="ECO:0000256" key="5">
    <source>
        <dbReference type="ARBA" id="ARBA00022989"/>
    </source>
</evidence>
<evidence type="ECO:0000256" key="2">
    <source>
        <dbReference type="ARBA" id="ARBA00005811"/>
    </source>
</evidence>
<dbReference type="InterPro" id="IPR003400">
    <property type="entry name" value="ExbD"/>
</dbReference>
<sequence length="132" mass="14787">MLSQVKPKRKLSKLDMAPLIDVVFLLLIFFMLTFAIQSQGIEISLPQGESMEAPKLAPITISMNDSMELRIDDQRVALNELKDTLSAQLKKRDDKRVLIEAHKNTPYEGFAKVLDLSRLAGAEGFSIVKQEG</sequence>
<proteinExistence type="inferred from homology"/>
<evidence type="ECO:0000256" key="4">
    <source>
        <dbReference type="ARBA" id="ARBA00022692"/>
    </source>
</evidence>
<evidence type="ECO:0000313" key="10">
    <source>
        <dbReference type="Proteomes" id="UP000594464"/>
    </source>
</evidence>
<comment type="similarity">
    <text evidence="2 7">Belongs to the ExbD/TolR family.</text>
</comment>
<keyword evidence="4 7" id="KW-0812">Transmembrane</keyword>
<comment type="subcellular location">
    <subcellularLocation>
        <location evidence="1">Cell membrane</location>
        <topology evidence="1">Single-pass membrane protein</topology>
    </subcellularLocation>
    <subcellularLocation>
        <location evidence="7">Cell membrane</location>
        <topology evidence="7">Single-pass type II membrane protein</topology>
    </subcellularLocation>
</comment>
<evidence type="ECO:0000256" key="3">
    <source>
        <dbReference type="ARBA" id="ARBA00022475"/>
    </source>
</evidence>
<accession>A0A7T0C0H7</accession>
<feature type="transmembrane region" description="Helical" evidence="8">
    <location>
        <begin position="16"/>
        <end position="36"/>
    </location>
</feature>
<dbReference type="AlphaFoldDB" id="A0A7T0C0H7"/>
<dbReference type="GO" id="GO:0005886">
    <property type="term" value="C:plasma membrane"/>
    <property type="evidence" value="ECO:0007669"/>
    <property type="project" value="UniProtKB-SubCell"/>
</dbReference>
<evidence type="ECO:0000313" key="9">
    <source>
        <dbReference type="EMBL" id="QPJ64132.1"/>
    </source>
</evidence>
<reference evidence="10" key="1">
    <citation type="submission" date="2020-02" db="EMBL/GenBank/DDBJ databases">
        <title>Genomic and physiological characterization of two novel Nitrospinaceae genera.</title>
        <authorList>
            <person name="Mueller A.J."/>
            <person name="Jung M.-Y."/>
            <person name="Strachan C.R."/>
            <person name="Herbold C.W."/>
            <person name="Kirkegaard R.H."/>
            <person name="Daims H."/>
        </authorList>
    </citation>
    <scope>NUCLEOTIDE SEQUENCE [LARGE SCALE GENOMIC DNA]</scope>
</reference>
<keyword evidence="3" id="KW-1003">Cell membrane</keyword>
<gene>
    <name evidence="9" type="ORF">G3M78_01425</name>
</gene>
<keyword evidence="7" id="KW-0813">Transport</keyword>
<evidence type="ECO:0000256" key="1">
    <source>
        <dbReference type="ARBA" id="ARBA00004162"/>
    </source>
</evidence>
<dbReference type="Gene3D" id="3.30.420.270">
    <property type="match status" value="1"/>
</dbReference>
<dbReference type="Pfam" id="PF02472">
    <property type="entry name" value="ExbD"/>
    <property type="match status" value="1"/>
</dbReference>
<organism evidence="9 10">
    <name type="scientific">Candidatus Nitrohelix vancouverensis</name>
    <dbReference type="NCBI Taxonomy" id="2705534"/>
    <lineage>
        <taxon>Bacteria</taxon>
        <taxon>Pseudomonadati</taxon>
        <taxon>Nitrospinota/Tectimicrobiota group</taxon>
        <taxon>Nitrospinota</taxon>
        <taxon>Nitrospinia</taxon>
        <taxon>Nitrospinales</taxon>
        <taxon>Nitrospinaceae</taxon>
        <taxon>Candidatus Nitrohelix</taxon>
    </lineage>
</organism>
<dbReference type="KEGG" id="nva:G3M78_01425"/>
<dbReference type="GO" id="GO:0015031">
    <property type="term" value="P:protein transport"/>
    <property type="evidence" value="ECO:0007669"/>
    <property type="project" value="UniProtKB-KW"/>
</dbReference>
<evidence type="ECO:0000256" key="6">
    <source>
        <dbReference type="ARBA" id="ARBA00023136"/>
    </source>
</evidence>
<dbReference type="PANTHER" id="PTHR30558">
    <property type="entry name" value="EXBD MEMBRANE COMPONENT OF PMF-DRIVEN MACROMOLECULE IMPORT SYSTEM"/>
    <property type="match status" value="1"/>
</dbReference>
<dbReference type="GO" id="GO:0022857">
    <property type="term" value="F:transmembrane transporter activity"/>
    <property type="evidence" value="ECO:0007669"/>
    <property type="project" value="InterPro"/>
</dbReference>